<dbReference type="GO" id="GO:0046677">
    <property type="term" value="P:response to antibiotic"/>
    <property type="evidence" value="ECO:0007669"/>
    <property type="project" value="InterPro"/>
</dbReference>
<keyword evidence="4" id="KW-1185">Reference proteome</keyword>
<name>A0A918AU28_9PSEU</name>
<dbReference type="GO" id="GO:0008658">
    <property type="term" value="F:penicillin binding"/>
    <property type="evidence" value="ECO:0007669"/>
    <property type="project" value="InterPro"/>
</dbReference>
<dbReference type="Pfam" id="PF00905">
    <property type="entry name" value="Transpeptidase"/>
    <property type="match status" value="1"/>
</dbReference>
<dbReference type="AlphaFoldDB" id="A0A918AU28"/>
<dbReference type="Gene3D" id="3.40.710.10">
    <property type="entry name" value="DD-peptidase/beta-lactamase superfamily"/>
    <property type="match status" value="1"/>
</dbReference>
<dbReference type="EMBL" id="BMRG01000026">
    <property type="protein sequence ID" value="GGP84686.1"/>
    <property type="molecule type" value="Genomic_DNA"/>
</dbReference>
<reference evidence="3" key="1">
    <citation type="journal article" date="2014" name="Int. J. Syst. Evol. Microbiol.">
        <title>Complete genome sequence of Corynebacterium casei LMG S-19264T (=DSM 44701T), isolated from a smear-ripened cheese.</title>
        <authorList>
            <consortium name="US DOE Joint Genome Institute (JGI-PGF)"/>
            <person name="Walter F."/>
            <person name="Albersmeier A."/>
            <person name="Kalinowski J."/>
            <person name="Ruckert C."/>
        </authorList>
    </citation>
    <scope>NUCLEOTIDE SEQUENCE</scope>
    <source>
        <strain evidence="3">JCM 3313</strain>
    </source>
</reference>
<sequence>MREKTKRWVLACGALATVSIVGAGVALVWPDSGATAPTRSAVKPPGSVASEFVSAIATGDAAGAAGLTDAAQAAAEAITRTRAGMAQSRFHARLGQVPPIADGANEVALDADVTWTLPGGAPLEYRTKVVLRLAGEQWKVRWTPAVLHPALGEGQSLAYTSTPGDGALLDRDGNPVPPGFAPVVMNSVTTAAGDLTGTPGWQVAAVDAAGTPVTVLQEQKAQVGRTVTVTLDPAKQRAAQAAVDQVGEQAVVVALQPSTGEVLAVAQNAAASGQGPIALTNYFEPGSTFKVVTAAAAISGGTANADTPVDCPGKATIGTRQITNEDQFALGTVPLHRAFAASCNTSFSKLAADLPADALPRAAAMFGLTADYRIAGITTNTGKVPPAESIPERVENGIGQGVVQTTPFGMALLAATVAKGSTPVPRLIREIETTGGATSALPGGVATALRSMMGEVVTSGTARQLARFGGVRGKTGTAQFGDGSGAHGWFVGYQVDLAFAVLVVNGGSSKAAVAVTANFLSGF</sequence>
<feature type="domain" description="NTF2-like N-terminal transpeptidase" evidence="2">
    <location>
        <begin position="45"/>
        <end position="155"/>
    </location>
</feature>
<dbReference type="RefSeq" id="WP_189227476.1">
    <property type="nucleotide sequence ID" value="NZ_BMRG01000026.1"/>
</dbReference>
<feature type="domain" description="Penicillin-binding protein transpeptidase" evidence="1">
    <location>
        <begin position="251"/>
        <end position="518"/>
    </location>
</feature>
<comment type="caution">
    <text evidence="3">The sequence shown here is derived from an EMBL/GenBank/DDBJ whole genome shotgun (WGS) entry which is preliminary data.</text>
</comment>
<dbReference type="InterPro" id="IPR050515">
    <property type="entry name" value="Beta-lactam/transpept"/>
</dbReference>
<dbReference type="GO" id="GO:0071972">
    <property type="term" value="F:peptidoglycan L,D-transpeptidase activity"/>
    <property type="evidence" value="ECO:0007669"/>
    <property type="project" value="TreeGrafter"/>
</dbReference>
<dbReference type="Proteomes" id="UP000639606">
    <property type="component" value="Unassembled WGS sequence"/>
</dbReference>
<dbReference type="SUPFAM" id="SSF56601">
    <property type="entry name" value="beta-lactamase/transpeptidase-like"/>
    <property type="match status" value="1"/>
</dbReference>
<evidence type="ECO:0000259" key="1">
    <source>
        <dbReference type="Pfam" id="PF00905"/>
    </source>
</evidence>
<protein>
    <submittedName>
        <fullName evidence="3">Penicillin-binding protein</fullName>
    </submittedName>
</protein>
<gene>
    <name evidence="3" type="ORF">GCM10010185_68230</name>
</gene>
<evidence type="ECO:0000313" key="3">
    <source>
        <dbReference type="EMBL" id="GGP84686.1"/>
    </source>
</evidence>
<evidence type="ECO:0000313" key="4">
    <source>
        <dbReference type="Proteomes" id="UP000639606"/>
    </source>
</evidence>
<dbReference type="InterPro" id="IPR007887">
    <property type="entry name" value="MecA_N"/>
</dbReference>
<proteinExistence type="predicted"/>
<reference evidence="3" key="2">
    <citation type="submission" date="2020-09" db="EMBL/GenBank/DDBJ databases">
        <authorList>
            <person name="Sun Q."/>
            <person name="Ohkuma M."/>
        </authorList>
    </citation>
    <scope>NUCLEOTIDE SEQUENCE</scope>
    <source>
        <strain evidence="3">JCM 3313</strain>
    </source>
</reference>
<accession>A0A918AU28</accession>
<dbReference type="GO" id="GO:0071555">
    <property type="term" value="P:cell wall organization"/>
    <property type="evidence" value="ECO:0007669"/>
    <property type="project" value="TreeGrafter"/>
</dbReference>
<evidence type="ECO:0000259" key="2">
    <source>
        <dbReference type="Pfam" id="PF05223"/>
    </source>
</evidence>
<dbReference type="InterPro" id="IPR012338">
    <property type="entry name" value="Beta-lactam/transpept-like"/>
</dbReference>
<dbReference type="PANTHER" id="PTHR30627:SF24">
    <property type="entry name" value="PENICILLIN-BINDING PROTEIN 4B"/>
    <property type="match status" value="1"/>
</dbReference>
<dbReference type="PANTHER" id="PTHR30627">
    <property type="entry name" value="PEPTIDOGLYCAN D,D-TRANSPEPTIDASE"/>
    <property type="match status" value="1"/>
</dbReference>
<organism evidence="3 4">
    <name type="scientific">Saccharothrix coeruleofusca</name>
    <dbReference type="NCBI Taxonomy" id="33919"/>
    <lineage>
        <taxon>Bacteria</taxon>
        <taxon>Bacillati</taxon>
        <taxon>Actinomycetota</taxon>
        <taxon>Actinomycetes</taxon>
        <taxon>Pseudonocardiales</taxon>
        <taxon>Pseudonocardiaceae</taxon>
        <taxon>Saccharothrix</taxon>
    </lineage>
</organism>
<dbReference type="GO" id="GO:0005886">
    <property type="term" value="C:plasma membrane"/>
    <property type="evidence" value="ECO:0007669"/>
    <property type="project" value="TreeGrafter"/>
</dbReference>
<dbReference type="InterPro" id="IPR001460">
    <property type="entry name" value="PCN-bd_Tpept"/>
</dbReference>
<dbReference type="Pfam" id="PF05223">
    <property type="entry name" value="MecA_N"/>
    <property type="match status" value="1"/>
</dbReference>